<sequence>MEEIMILVLSRIGQVEFRVELSQLRPDLPSTLTPFPTGSHYDTCAPGSSTQPPLVPFRSRPPLPSHQSHTPVLYEAYGSAHPHSQPPPAVYDPYLAAPTVRPHIPYRSSAQEQLGVDFFLQMVGAVQPDSSYSTHGYAAGDYGVSSSEPFMGRQSADLRFEGNWGLGEEPDRRADDGGDGDGYDDDDDDDDDDDSEDSEDVGDEEQPVPLAPVASASGSDGRPRHRKVKGLADSFMSVMSKISGSRNKRPDKARDVPAPT</sequence>
<dbReference type="EMBL" id="CM044708">
    <property type="protein sequence ID" value="KAI5649139.1"/>
    <property type="molecule type" value="Genomic_DNA"/>
</dbReference>
<proteinExistence type="predicted"/>
<evidence type="ECO:0000313" key="1">
    <source>
        <dbReference type="EMBL" id="KAI5649139.1"/>
    </source>
</evidence>
<name>A0ACB9ZPX3_CATRO</name>
<reference evidence="2" key="1">
    <citation type="journal article" date="2023" name="Nat. Plants">
        <title>Single-cell RNA sequencing provides a high-resolution roadmap for understanding the multicellular compartmentation of specialized metabolism.</title>
        <authorList>
            <person name="Sun S."/>
            <person name="Shen X."/>
            <person name="Li Y."/>
            <person name="Li Y."/>
            <person name="Wang S."/>
            <person name="Li R."/>
            <person name="Zhang H."/>
            <person name="Shen G."/>
            <person name="Guo B."/>
            <person name="Wei J."/>
            <person name="Xu J."/>
            <person name="St-Pierre B."/>
            <person name="Chen S."/>
            <person name="Sun C."/>
        </authorList>
    </citation>
    <scope>NUCLEOTIDE SEQUENCE [LARGE SCALE GENOMIC DNA]</scope>
</reference>
<keyword evidence="2" id="KW-1185">Reference proteome</keyword>
<organism evidence="1 2">
    <name type="scientific">Catharanthus roseus</name>
    <name type="common">Madagascar periwinkle</name>
    <name type="synonym">Vinca rosea</name>
    <dbReference type="NCBI Taxonomy" id="4058"/>
    <lineage>
        <taxon>Eukaryota</taxon>
        <taxon>Viridiplantae</taxon>
        <taxon>Streptophyta</taxon>
        <taxon>Embryophyta</taxon>
        <taxon>Tracheophyta</taxon>
        <taxon>Spermatophyta</taxon>
        <taxon>Magnoliopsida</taxon>
        <taxon>eudicotyledons</taxon>
        <taxon>Gunneridae</taxon>
        <taxon>Pentapetalae</taxon>
        <taxon>asterids</taxon>
        <taxon>lamiids</taxon>
        <taxon>Gentianales</taxon>
        <taxon>Apocynaceae</taxon>
        <taxon>Rauvolfioideae</taxon>
        <taxon>Vinceae</taxon>
        <taxon>Catharanthinae</taxon>
        <taxon>Catharanthus</taxon>
    </lineage>
</organism>
<dbReference type="Proteomes" id="UP001060085">
    <property type="component" value="Linkage Group LG08"/>
</dbReference>
<accession>A0ACB9ZPX3</accession>
<protein>
    <submittedName>
        <fullName evidence="1">Uncharacterized protein</fullName>
    </submittedName>
</protein>
<evidence type="ECO:0000313" key="2">
    <source>
        <dbReference type="Proteomes" id="UP001060085"/>
    </source>
</evidence>
<comment type="caution">
    <text evidence="1">The sequence shown here is derived from an EMBL/GenBank/DDBJ whole genome shotgun (WGS) entry which is preliminary data.</text>
</comment>
<gene>
    <name evidence="1" type="ORF">M9H77_35144</name>
</gene>